<name>A0AAD5XG37_9FUNG</name>
<evidence type="ECO:0000256" key="5">
    <source>
        <dbReference type="SAM" id="Phobius"/>
    </source>
</evidence>
<evidence type="ECO:0000256" key="3">
    <source>
        <dbReference type="ARBA" id="ARBA00022989"/>
    </source>
</evidence>
<dbReference type="SUPFAM" id="SSF103481">
    <property type="entry name" value="Multidrug resistance efflux transporter EmrE"/>
    <property type="match status" value="1"/>
</dbReference>
<dbReference type="EMBL" id="JADGJH010000308">
    <property type="protein sequence ID" value="KAJ3131221.1"/>
    <property type="molecule type" value="Genomic_DNA"/>
</dbReference>
<keyword evidence="2 5" id="KW-0812">Transmembrane</keyword>
<feature type="chain" id="PRO_5042192779" description="Magnesium transporter" evidence="6">
    <location>
        <begin position="21"/>
        <end position="341"/>
    </location>
</feature>
<gene>
    <name evidence="7" type="ORF">HK100_006629</name>
</gene>
<dbReference type="InterPro" id="IPR008521">
    <property type="entry name" value="Mg_trans_NIPA"/>
</dbReference>
<keyword evidence="4 5" id="KW-0472">Membrane</keyword>
<evidence type="ECO:0000256" key="4">
    <source>
        <dbReference type="ARBA" id="ARBA00023136"/>
    </source>
</evidence>
<feature type="transmembrane region" description="Helical" evidence="5">
    <location>
        <begin position="309"/>
        <end position="330"/>
    </location>
</feature>
<feature type="signal peptide" evidence="6">
    <location>
        <begin position="1"/>
        <end position="20"/>
    </location>
</feature>
<keyword evidence="3 5" id="KW-1133">Transmembrane helix</keyword>
<feature type="transmembrane region" description="Helical" evidence="5">
    <location>
        <begin position="283"/>
        <end position="303"/>
    </location>
</feature>
<protein>
    <recommendedName>
        <fullName evidence="9">Magnesium transporter</fullName>
    </recommendedName>
</protein>
<feature type="transmembrane region" description="Helical" evidence="5">
    <location>
        <begin position="86"/>
        <end position="106"/>
    </location>
</feature>
<feature type="transmembrane region" description="Helical" evidence="5">
    <location>
        <begin position="179"/>
        <end position="200"/>
    </location>
</feature>
<accession>A0AAD5XG37</accession>
<evidence type="ECO:0008006" key="9">
    <source>
        <dbReference type="Google" id="ProtNLM"/>
    </source>
</evidence>
<organism evidence="7 8">
    <name type="scientific">Physocladia obscura</name>
    <dbReference type="NCBI Taxonomy" id="109957"/>
    <lineage>
        <taxon>Eukaryota</taxon>
        <taxon>Fungi</taxon>
        <taxon>Fungi incertae sedis</taxon>
        <taxon>Chytridiomycota</taxon>
        <taxon>Chytridiomycota incertae sedis</taxon>
        <taxon>Chytridiomycetes</taxon>
        <taxon>Chytridiales</taxon>
        <taxon>Chytriomycetaceae</taxon>
        <taxon>Physocladia</taxon>
    </lineage>
</organism>
<keyword evidence="8" id="KW-1185">Reference proteome</keyword>
<sequence>MGVGILLAILAASLIGTGQTIQKAGITETQTLSLKKDKQQQQPWRGRSAKNSKTHYSNRVWQFGIGLSYLGEALNFAALGQAPAGVVVPLNAVAVVVGGLLGVLVLKEPFDSNKLTGFLVIIASVSFLVLFAPSIASKRTESSSAISLHLQSSSSAKFSHSAPLGSTPLQVLDALSHPAFLVFFLAIFAAQTVLIHCALFRRSSLPLLTCICALFGTCLVVSAKAASALVGASLASKISLYSTEDAVPTLLILATIALGSAIIQEFFKQEALARYSISTFQPLLFAAFNVAVIASTLVLFHEYDSTRDLLIYLCVFCVAISGVLWGSHLVQVSSASGPGSD</sequence>
<reference evidence="7" key="1">
    <citation type="submission" date="2020-05" db="EMBL/GenBank/DDBJ databases">
        <title>Phylogenomic resolution of chytrid fungi.</title>
        <authorList>
            <person name="Stajich J.E."/>
            <person name="Amses K."/>
            <person name="Simmons R."/>
            <person name="Seto K."/>
            <person name="Myers J."/>
            <person name="Bonds A."/>
            <person name="Quandt C.A."/>
            <person name="Barry K."/>
            <person name="Liu P."/>
            <person name="Grigoriev I."/>
            <person name="Longcore J.E."/>
            <person name="James T.Y."/>
        </authorList>
    </citation>
    <scope>NUCLEOTIDE SEQUENCE</scope>
    <source>
        <strain evidence="7">JEL0513</strain>
    </source>
</reference>
<dbReference type="Proteomes" id="UP001211907">
    <property type="component" value="Unassembled WGS sequence"/>
</dbReference>
<evidence type="ECO:0000256" key="1">
    <source>
        <dbReference type="ARBA" id="ARBA00004141"/>
    </source>
</evidence>
<feature type="transmembrane region" description="Helical" evidence="5">
    <location>
        <begin position="207"/>
        <end position="226"/>
    </location>
</feature>
<keyword evidence="6" id="KW-0732">Signal</keyword>
<dbReference type="GO" id="GO:0015095">
    <property type="term" value="F:magnesium ion transmembrane transporter activity"/>
    <property type="evidence" value="ECO:0007669"/>
    <property type="project" value="InterPro"/>
</dbReference>
<evidence type="ECO:0000313" key="8">
    <source>
        <dbReference type="Proteomes" id="UP001211907"/>
    </source>
</evidence>
<dbReference type="Gene3D" id="1.10.3730.20">
    <property type="match status" value="1"/>
</dbReference>
<dbReference type="InterPro" id="IPR037185">
    <property type="entry name" value="EmrE-like"/>
</dbReference>
<comment type="caution">
    <text evidence="7">The sequence shown here is derived from an EMBL/GenBank/DDBJ whole genome shotgun (WGS) entry which is preliminary data.</text>
</comment>
<evidence type="ECO:0000256" key="2">
    <source>
        <dbReference type="ARBA" id="ARBA00022692"/>
    </source>
</evidence>
<dbReference type="PANTHER" id="PTHR12570">
    <property type="match status" value="1"/>
</dbReference>
<proteinExistence type="predicted"/>
<dbReference type="GO" id="GO:0016020">
    <property type="term" value="C:membrane"/>
    <property type="evidence" value="ECO:0007669"/>
    <property type="project" value="UniProtKB-SubCell"/>
</dbReference>
<comment type="subcellular location">
    <subcellularLocation>
        <location evidence="1">Membrane</location>
        <topology evidence="1">Multi-pass membrane protein</topology>
    </subcellularLocation>
</comment>
<dbReference type="AlphaFoldDB" id="A0AAD5XG37"/>
<dbReference type="Pfam" id="PF05653">
    <property type="entry name" value="Mg_trans_NIPA"/>
    <property type="match status" value="2"/>
</dbReference>
<feature type="transmembrane region" description="Helical" evidence="5">
    <location>
        <begin position="118"/>
        <end position="136"/>
    </location>
</feature>
<evidence type="ECO:0000313" key="7">
    <source>
        <dbReference type="EMBL" id="KAJ3131221.1"/>
    </source>
</evidence>
<dbReference type="PANTHER" id="PTHR12570:SF85">
    <property type="entry name" value="DUF803 DOMAIN MEMBRANE PROTEIN (AFU_ORTHOLOGUE AFUA_1G15880)"/>
    <property type="match status" value="1"/>
</dbReference>
<evidence type="ECO:0000256" key="6">
    <source>
        <dbReference type="SAM" id="SignalP"/>
    </source>
</evidence>